<keyword evidence="2" id="KW-1185">Reference proteome</keyword>
<dbReference type="AlphaFoldDB" id="A0A8J3CPR0"/>
<reference evidence="1" key="2">
    <citation type="submission" date="2020-09" db="EMBL/GenBank/DDBJ databases">
        <authorList>
            <person name="Sun Q."/>
            <person name="Kim S."/>
        </authorList>
    </citation>
    <scope>NUCLEOTIDE SEQUENCE</scope>
    <source>
        <strain evidence="1">KCTC 32513</strain>
    </source>
</reference>
<accession>A0A8J3CPR0</accession>
<evidence type="ECO:0000313" key="1">
    <source>
        <dbReference type="EMBL" id="GHA88680.1"/>
    </source>
</evidence>
<protein>
    <submittedName>
        <fullName evidence="1">Uncharacterized protein</fullName>
    </submittedName>
</protein>
<name>A0A8J3CPR0_9PROT</name>
<organism evidence="1 2">
    <name type="scientific">Algimonas arctica</name>
    <dbReference type="NCBI Taxonomy" id="1479486"/>
    <lineage>
        <taxon>Bacteria</taxon>
        <taxon>Pseudomonadati</taxon>
        <taxon>Pseudomonadota</taxon>
        <taxon>Alphaproteobacteria</taxon>
        <taxon>Maricaulales</taxon>
        <taxon>Robiginitomaculaceae</taxon>
        <taxon>Algimonas</taxon>
    </lineage>
</organism>
<evidence type="ECO:0000313" key="2">
    <source>
        <dbReference type="Proteomes" id="UP000634004"/>
    </source>
</evidence>
<proteinExistence type="predicted"/>
<gene>
    <name evidence="1" type="ORF">GCM10009069_09600</name>
</gene>
<dbReference type="EMBL" id="BMZH01000003">
    <property type="protein sequence ID" value="GHA88680.1"/>
    <property type="molecule type" value="Genomic_DNA"/>
</dbReference>
<reference evidence="1" key="1">
    <citation type="journal article" date="2014" name="Int. J. Syst. Evol. Microbiol.">
        <title>Complete genome sequence of Corynebacterium casei LMG S-19264T (=DSM 44701T), isolated from a smear-ripened cheese.</title>
        <authorList>
            <consortium name="US DOE Joint Genome Institute (JGI-PGF)"/>
            <person name="Walter F."/>
            <person name="Albersmeier A."/>
            <person name="Kalinowski J."/>
            <person name="Ruckert C."/>
        </authorList>
    </citation>
    <scope>NUCLEOTIDE SEQUENCE</scope>
    <source>
        <strain evidence="1">KCTC 32513</strain>
    </source>
</reference>
<dbReference type="Proteomes" id="UP000634004">
    <property type="component" value="Unassembled WGS sequence"/>
</dbReference>
<comment type="caution">
    <text evidence="1">The sequence shown here is derived from an EMBL/GenBank/DDBJ whole genome shotgun (WGS) entry which is preliminary data.</text>
</comment>
<dbReference type="RefSeq" id="WP_189495986.1">
    <property type="nucleotide sequence ID" value="NZ_BMZH01000003.1"/>
</dbReference>
<sequence length="195" mass="23019">MWWFIELDNYPEELAPSFDSSGAVSTPFRDWWSAKQISFPNVPEEVAREWLHRHWGLSTFHWVPSEKYNFFREKIDSTELRKIRTSWSRFREDNTPALDQGKFICGDHPSRKWPFDKIWLEKFMRAEASFPSPIICLDNRNGHLARLQDVPAIDKSLPNEMILVEGHTRLNIGLYLQSIDAMATKVEIFRLEYSA</sequence>